<name>K9EZ23_9LACT</name>
<dbReference type="eggNOG" id="COG4980">
    <property type="taxonomic scope" value="Bacteria"/>
</dbReference>
<dbReference type="Proteomes" id="UP000009875">
    <property type="component" value="Unassembled WGS sequence"/>
</dbReference>
<dbReference type="InterPro" id="IPR043473">
    <property type="entry name" value="S2_sf_CoV"/>
</dbReference>
<dbReference type="STRING" id="883081.HMPREF9698_00035"/>
<evidence type="ECO:0000313" key="1">
    <source>
        <dbReference type="EMBL" id="EKU94445.1"/>
    </source>
</evidence>
<sequence>MSFLLGSAAGLVLGGFYGLRHTPRSGKDNRKCIKDYVDGVKGQSKVVQDDFNKFNQALNQVKSEMDKVQGPISQEFQDIAHQYQLELEPRLGRIQTRTNKLNETLNNLNV</sequence>
<protein>
    <recommendedName>
        <fullName evidence="3">Gas vesicle protein</fullName>
    </recommendedName>
</protein>
<comment type="caution">
    <text evidence="1">The sequence shown here is derived from an EMBL/GenBank/DDBJ whole genome shotgun (WGS) entry which is preliminary data.</text>
</comment>
<dbReference type="EMBL" id="AGXA01000001">
    <property type="protein sequence ID" value="EKU94445.1"/>
    <property type="molecule type" value="Genomic_DNA"/>
</dbReference>
<dbReference type="SUPFAM" id="SSF111474">
    <property type="entry name" value="Coronavirus S2 glycoprotein"/>
    <property type="match status" value="1"/>
</dbReference>
<organism evidence="1 2">
    <name type="scientific">Alloiococcus otitis ATCC 51267</name>
    <dbReference type="NCBI Taxonomy" id="883081"/>
    <lineage>
        <taxon>Bacteria</taxon>
        <taxon>Bacillati</taxon>
        <taxon>Bacillota</taxon>
        <taxon>Bacilli</taxon>
        <taxon>Lactobacillales</taxon>
        <taxon>Carnobacteriaceae</taxon>
        <taxon>Alloiococcus</taxon>
    </lineage>
</organism>
<dbReference type="Gene3D" id="1.20.5.300">
    <property type="match status" value="1"/>
</dbReference>
<gene>
    <name evidence="1" type="ORF">HMPREF9698_00035</name>
</gene>
<proteinExistence type="predicted"/>
<evidence type="ECO:0000313" key="2">
    <source>
        <dbReference type="Proteomes" id="UP000009875"/>
    </source>
</evidence>
<evidence type="ECO:0008006" key="3">
    <source>
        <dbReference type="Google" id="ProtNLM"/>
    </source>
</evidence>
<accession>K9EZ23</accession>
<reference evidence="1 2" key="1">
    <citation type="submission" date="2012-09" db="EMBL/GenBank/DDBJ databases">
        <title>The Genome Sequence of Alloiococcus otitis ATCC 51267.</title>
        <authorList>
            <consortium name="The Broad Institute Genome Sequencing Platform"/>
            <person name="Earl A."/>
            <person name="Ward D."/>
            <person name="Feldgarden M."/>
            <person name="Gevers D."/>
            <person name="Huys G."/>
            <person name="Walker B."/>
            <person name="Young S.K."/>
            <person name="Zeng Q."/>
            <person name="Gargeya S."/>
            <person name="Fitzgerald M."/>
            <person name="Haas B."/>
            <person name="Abouelleil A."/>
            <person name="Alvarado L."/>
            <person name="Arachchi H.M."/>
            <person name="Berlin A.M."/>
            <person name="Chapman S.B."/>
            <person name="Goldberg J."/>
            <person name="Griggs A."/>
            <person name="Gujja S."/>
            <person name="Hansen M."/>
            <person name="Howarth C."/>
            <person name="Imamovic A."/>
            <person name="Larimer J."/>
            <person name="McCowen C."/>
            <person name="Montmayeur A."/>
            <person name="Murphy C."/>
            <person name="Neiman D."/>
            <person name="Pearson M."/>
            <person name="Priest M."/>
            <person name="Roberts A."/>
            <person name="Saif S."/>
            <person name="Shea T."/>
            <person name="Sisk P."/>
            <person name="Sykes S."/>
            <person name="Wortman J."/>
            <person name="Nusbaum C."/>
            <person name="Birren B."/>
        </authorList>
    </citation>
    <scope>NUCLEOTIDE SEQUENCE [LARGE SCALE GENOMIC DNA]</scope>
    <source>
        <strain evidence="1 2">ATCC 51267</strain>
    </source>
</reference>
<dbReference type="AlphaFoldDB" id="K9EZ23"/>
<keyword evidence="2" id="KW-1185">Reference proteome</keyword>
<dbReference type="RefSeq" id="WP_003776101.1">
    <property type="nucleotide sequence ID" value="NZ_JH992957.1"/>
</dbReference>
<dbReference type="HOGENOM" id="CLU_105320_2_1_9"/>